<feature type="region of interest" description="Disordered" evidence="7">
    <location>
        <begin position="2929"/>
        <end position="3060"/>
    </location>
</feature>
<reference evidence="11" key="1">
    <citation type="submission" date="2025-08" db="UniProtKB">
        <authorList>
            <consortium name="RefSeq"/>
        </authorList>
    </citation>
    <scope>IDENTIFICATION</scope>
    <source>
        <tissue evidence="11">Muscle</tissue>
    </source>
</reference>
<feature type="compositionally biased region" description="Basic and acidic residues" evidence="7">
    <location>
        <begin position="1889"/>
        <end position="1916"/>
    </location>
</feature>
<feature type="compositionally biased region" description="Basic and acidic residues" evidence="7">
    <location>
        <begin position="1973"/>
        <end position="2021"/>
    </location>
</feature>
<feature type="region of interest" description="Disordered" evidence="7">
    <location>
        <begin position="2670"/>
        <end position="2692"/>
    </location>
</feature>
<feature type="region of interest" description="Disordered" evidence="7">
    <location>
        <begin position="1696"/>
        <end position="1722"/>
    </location>
</feature>
<evidence type="ECO:0000259" key="9">
    <source>
        <dbReference type="PROSITE" id="PS50917"/>
    </source>
</evidence>
<feature type="region of interest" description="Disordered" evidence="7">
    <location>
        <begin position="3107"/>
        <end position="3182"/>
    </location>
</feature>
<feature type="region of interest" description="Disordered" evidence="7">
    <location>
        <begin position="2823"/>
        <end position="2885"/>
    </location>
</feature>
<feature type="region of interest" description="Disordered" evidence="7">
    <location>
        <begin position="2758"/>
        <end position="2788"/>
    </location>
</feature>
<feature type="compositionally biased region" description="Low complexity" evidence="7">
    <location>
        <begin position="3873"/>
        <end position="3882"/>
    </location>
</feature>
<feature type="region of interest" description="Disordered" evidence="7">
    <location>
        <begin position="3978"/>
        <end position="4012"/>
    </location>
</feature>
<dbReference type="InterPro" id="IPR034174">
    <property type="entry name" value="SHARP_RRM3"/>
</dbReference>
<feature type="region of interest" description="Disordered" evidence="7">
    <location>
        <begin position="2080"/>
        <end position="2290"/>
    </location>
</feature>
<feature type="compositionally biased region" description="Polar residues" evidence="7">
    <location>
        <begin position="1696"/>
        <end position="1706"/>
    </location>
</feature>
<dbReference type="InterPro" id="IPR012921">
    <property type="entry name" value="SPOC_C"/>
</dbReference>
<feature type="compositionally biased region" description="Basic and acidic residues" evidence="7">
    <location>
        <begin position="2825"/>
        <end position="2841"/>
    </location>
</feature>
<feature type="compositionally biased region" description="Basic and acidic residues" evidence="7">
    <location>
        <begin position="2470"/>
        <end position="2497"/>
    </location>
</feature>
<feature type="compositionally biased region" description="Low complexity" evidence="7">
    <location>
        <begin position="3120"/>
        <end position="3131"/>
    </location>
</feature>
<feature type="region of interest" description="Disordered" evidence="7">
    <location>
        <begin position="1867"/>
        <end position="2068"/>
    </location>
</feature>
<feature type="compositionally biased region" description="Basic and acidic residues" evidence="7">
    <location>
        <begin position="2911"/>
        <end position="2923"/>
    </location>
</feature>
<feature type="compositionally biased region" description="Basic and acidic residues" evidence="7">
    <location>
        <begin position="3980"/>
        <end position="3990"/>
    </location>
</feature>
<feature type="region of interest" description="Disordered" evidence="7">
    <location>
        <begin position="1119"/>
        <end position="1140"/>
    </location>
</feature>
<feature type="compositionally biased region" description="Polar residues" evidence="7">
    <location>
        <begin position="1867"/>
        <end position="1888"/>
    </location>
</feature>
<feature type="compositionally biased region" description="Basic and acidic residues" evidence="7">
    <location>
        <begin position="2334"/>
        <end position="2350"/>
    </location>
</feature>
<dbReference type="SUPFAM" id="SSF100939">
    <property type="entry name" value="SPOC domain-like"/>
    <property type="match status" value="1"/>
</dbReference>
<feature type="compositionally biased region" description="Low complexity" evidence="7">
    <location>
        <begin position="264"/>
        <end position="313"/>
    </location>
</feature>
<feature type="compositionally biased region" description="Polar residues" evidence="7">
    <location>
        <begin position="2201"/>
        <end position="2210"/>
    </location>
</feature>
<feature type="compositionally biased region" description="Basic and acidic residues" evidence="7">
    <location>
        <begin position="1945"/>
        <end position="1960"/>
    </location>
</feature>
<feature type="compositionally biased region" description="Basic and acidic residues" evidence="7">
    <location>
        <begin position="2769"/>
        <end position="2788"/>
    </location>
</feature>
<feature type="compositionally biased region" description="Basic and acidic residues" evidence="7">
    <location>
        <begin position="2426"/>
        <end position="2455"/>
    </location>
</feature>
<feature type="region of interest" description="Disordered" evidence="7">
    <location>
        <begin position="4638"/>
        <end position="4683"/>
    </location>
</feature>
<feature type="compositionally biased region" description="Polar residues" evidence="7">
    <location>
        <begin position="314"/>
        <end position="326"/>
    </location>
</feature>
<dbReference type="Gene3D" id="3.30.70.330">
    <property type="match status" value="4"/>
</dbReference>
<organism evidence="10 11">
    <name type="scientific">Limulus polyphemus</name>
    <name type="common">Atlantic horseshoe crab</name>
    <dbReference type="NCBI Taxonomy" id="6850"/>
    <lineage>
        <taxon>Eukaryota</taxon>
        <taxon>Metazoa</taxon>
        <taxon>Ecdysozoa</taxon>
        <taxon>Arthropoda</taxon>
        <taxon>Chelicerata</taxon>
        <taxon>Merostomata</taxon>
        <taxon>Xiphosura</taxon>
        <taxon>Limulidae</taxon>
        <taxon>Limulus</taxon>
    </lineage>
</organism>
<evidence type="ECO:0000256" key="2">
    <source>
        <dbReference type="ARBA" id="ARBA00005387"/>
    </source>
</evidence>
<evidence type="ECO:0000313" key="11">
    <source>
        <dbReference type="RefSeq" id="XP_013779783.1"/>
    </source>
</evidence>
<keyword evidence="3" id="KW-0597">Phosphoprotein</keyword>
<feature type="compositionally biased region" description="Basic residues" evidence="7">
    <location>
        <begin position="251"/>
        <end position="263"/>
    </location>
</feature>
<evidence type="ECO:0000256" key="5">
    <source>
        <dbReference type="ARBA" id="ARBA00023242"/>
    </source>
</evidence>
<feature type="compositionally biased region" description="Basic and acidic residues" evidence="7">
    <location>
        <begin position="4585"/>
        <end position="4595"/>
    </location>
</feature>
<feature type="compositionally biased region" description="Basic residues" evidence="7">
    <location>
        <begin position="2236"/>
        <end position="2247"/>
    </location>
</feature>
<feature type="region of interest" description="Disordered" evidence="7">
    <location>
        <begin position="771"/>
        <end position="953"/>
    </location>
</feature>
<dbReference type="CDD" id="cd12350">
    <property type="entry name" value="RRM3_SHARP"/>
    <property type="match status" value="1"/>
</dbReference>
<feature type="region of interest" description="Disordered" evidence="7">
    <location>
        <begin position="4789"/>
        <end position="4885"/>
    </location>
</feature>
<feature type="compositionally biased region" description="Polar residues" evidence="7">
    <location>
        <begin position="915"/>
        <end position="935"/>
    </location>
</feature>
<dbReference type="InterPro" id="IPR034175">
    <property type="entry name" value="SHARP_RRM4"/>
</dbReference>
<evidence type="ECO:0000259" key="8">
    <source>
        <dbReference type="PROSITE" id="PS50102"/>
    </source>
</evidence>
<gene>
    <name evidence="11" type="primary">LOC106464201</name>
</gene>
<feature type="region of interest" description="Disordered" evidence="7">
    <location>
        <begin position="157"/>
        <end position="326"/>
    </location>
</feature>
<feature type="compositionally biased region" description="Basic and acidic residues" evidence="7">
    <location>
        <begin position="984"/>
        <end position="1007"/>
    </location>
</feature>
<feature type="domain" description="RRM" evidence="8">
    <location>
        <begin position="569"/>
        <end position="641"/>
    </location>
</feature>
<dbReference type="CDD" id="cd12351">
    <property type="entry name" value="RRM4_SHARP"/>
    <property type="match status" value="1"/>
</dbReference>
<dbReference type="PROSITE" id="PS50102">
    <property type="entry name" value="RRM"/>
    <property type="match status" value="4"/>
</dbReference>
<feature type="domain" description="SPOC" evidence="9">
    <location>
        <begin position="4888"/>
        <end position="5055"/>
    </location>
</feature>
<dbReference type="InterPro" id="IPR016194">
    <property type="entry name" value="SPOC-like_C_dom_sf"/>
</dbReference>
<feature type="compositionally biased region" description="Low complexity" evidence="7">
    <location>
        <begin position="2248"/>
        <end position="2257"/>
    </location>
</feature>
<keyword evidence="4 6" id="KW-0694">RNA-binding</keyword>
<feature type="region of interest" description="Disordered" evidence="7">
    <location>
        <begin position="3644"/>
        <end position="3683"/>
    </location>
</feature>
<feature type="compositionally biased region" description="Polar residues" evidence="7">
    <location>
        <begin position="2084"/>
        <end position="2095"/>
    </location>
</feature>
<keyword evidence="5" id="KW-0539">Nucleus</keyword>
<feature type="compositionally biased region" description="Polar residues" evidence="7">
    <location>
        <begin position="1187"/>
        <end position="1206"/>
    </location>
</feature>
<proteinExistence type="inferred from homology"/>
<feature type="compositionally biased region" description="Low complexity" evidence="7">
    <location>
        <begin position="877"/>
        <end position="893"/>
    </location>
</feature>
<feature type="compositionally biased region" description="Basic and acidic residues" evidence="7">
    <location>
        <begin position="3437"/>
        <end position="3447"/>
    </location>
</feature>
<feature type="compositionally biased region" description="Basic and acidic residues" evidence="7">
    <location>
        <begin position="3383"/>
        <end position="3392"/>
    </location>
</feature>
<feature type="compositionally biased region" description="Polar residues" evidence="7">
    <location>
        <begin position="1120"/>
        <end position="1140"/>
    </location>
</feature>
<keyword evidence="10" id="KW-1185">Reference proteome</keyword>
<dbReference type="Gene3D" id="2.40.290.10">
    <property type="match status" value="1"/>
</dbReference>
<feature type="domain" description="RRM" evidence="8">
    <location>
        <begin position="6"/>
        <end position="82"/>
    </location>
</feature>
<feature type="compositionally biased region" description="Basic and acidic residues" evidence="7">
    <location>
        <begin position="2370"/>
        <end position="2386"/>
    </location>
</feature>
<dbReference type="RefSeq" id="XP_013779783.1">
    <property type="nucleotide sequence ID" value="XM_013924329.2"/>
</dbReference>
<feature type="region of interest" description="Disordered" evidence="7">
    <location>
        <begin position="704"/>
        <end position="725"/>
    </location>
</feature>
<feature type="compositionally biased region" description="Basic and acidic residues" evidence="7">
    <location>
        <begin position="2399"/>
        <end position="2412"/>
    </location>
</feature>
<feature type="region of interest" description="Disordered" evidence="7">
    <location>
        <begin position="3873"/>
        <end position="3933"/>
    </location>
</feature>
<feature type="compositionally biased region" description="Basic and acidic residues" evidence="7">
    <location>
        <begin position="3577"/>
        <end position="3594"/>
    </location>
</feature>
<evidence type="ECO:0000256" key="1">
    <source>
        <dbReference type="ARBA" id="ARBA00004123"/>
    </source>
</evidence>
<feature type="compositionally biased region" description="Basic residues" evidence="7">
    <location>
        <begin position="2456"/>
        <end position="2469"/>
    </location>
</feature>
<feature type="compositionally biased region" description="Polar residues" evidence="7">
    <location>
        <begin position="2932"/>
        <end position="2954"/>
    </location>
</feature>
<dbReference type="Pfam" id="PF00076">
    <property type="entry name" value="RRM_1"/>
    <property type="match status" value="3"/>
</dbReference>
<feature type="compositionally biased region" description="Low complexity" evidence="7">
    <location>
        <begin position="3898"/>
        <end position="3919"/>
    </location>
</feature>
<feature type="compositionally biased region" description="Basic and acidic residues" evidence="7">
    <location>
        <begin position="2111"/>
        <end position="2141"/>
    </location>
</feature>
<name>A0ABM1BDH9_LIMPO</name>
<feature type="domain" description="RRM" evidence="8">
    <location>
        <begin position="385"/>
        <end position="481"/>
    </location>
</feature>
<dbReference type="InterPro" id="IPR035979">
    <property type="entry name" value="RBD_domain_sf"/>
</dbReference>
<feature type="compositionally biased region" description="Basic and acidic residues" evidence="7">
    <location>
        <begin position="4552"/>
        <end position="4567"/>
    </location>
</feature>
<dbReference type="Pfam" id="PF07744">
    <property type="entry name" value="SPOC"/>
    <property type="match status" value="1"/>
</dbReference>
<dbReference type="InterPro" id="IPR034173">
    <property type="entry name" value="SHARP_RRM2"/>
</dbReference>
<feature type="domain" description="RRM" evidence="8">
    <location>
        <begin position="487"/>
        <end position="565"/>
    </location>
</feature>
<evidence type="ECO:0000256" key="4">
    <source>
        <dbReference type="ARBA" id="ARBA00022884"/>
    </source>
</evidence>
<feature type="compositionally biased region" description="Basic and acidic residues" evidence="7">
    <location>
        <begin position="3654"/>
        <end position="3683"/>
    </location>
</feature>
<feature type="region of interest" description="Disordered" evidence="7">
    <location>
        <begin position="1350"/>
        <end position="1375"/>
    </location>
</feature>
<feature type="compositionally biased region" description="Low complexity" evidence="7">
    <location>
        <begin position="1361"/>
        <end position="1372"/>
    </location>
</feature>
<feature type="region of interest" description="Disordered" evidence="7">
    <location>
        <begin position="980"/>
        <end position="1010"/>
    </location>
</feature>
<feature type="compositionally biased region" description="Basic and acidic residues" evidence="7">
    <location>
        <begin position="830"/>
        <end position="843"/>
    </location>
</feature>
<sequence length="5055" mass="562639">MVRETRHLWIGNLPDNIREERILEHFKRYGKVQSVKILAKKDEDTPTVAATVAFIDIRSAAKAHNADNKIDERTLKTDYYEPPVSSAASSATCIYIHEKDDALGRPGAPPYTTPRTPRYPHCVPEERSYERPSHYYDRLGEREPYIRRTVGIGYHDDESYQARGRTRDRYSRAAPGTIYPEGTDRNQGHFPRSHTQRQHFEQQRYPPLDQYGDEREVAPAGTGRLPRRSTITTSSISSTVDSPPHSQVGSRQRRQGTSRRSSHSRSGSPSNFRSQSSSRSSSDSRSSSSSSKLRSSSSDSSSRSPSPSKSQSPATSYGSQGSGKTVRSDWLNSTVTAVSSLFLPPAVTNLNSNNLSLGNQCSNQPQNCASSPINNHSDREERRPLAICVRNLPVRSTDTSLKDGLFHEYKKHGKVTIVKVIGQGTDRYAVVCFKKPDDVEKALEVSKDKLFFGCKIEVTAHEGLDGEDNEFRPLEAELDEYHPKATRTLFIGNLEKDITHLDLRKHFEQFGEIIEIDIKKQGATSTSSYAFIQFMDISSVVKAMRKLDGENLFGASRIKLGFGKSMPTCCVWIDGVVESVPEKFLRRHFGRYGPVRNTVIDREKGQALVFYDSIDIAQNAVAEMRGRMLGNKRLQVDFASRECQASFCDKLGPPGLEVLPGDRQWERRERREFDPLRDEQYGRDGRLGFDGRVYSRFEGQQRPIRGNFRGMSRGGYNNCGRGQPFSGRYETYSEDFLDRRHRNFDEEYSQGSGASIEDSYEQELREYGYSQRERREYGSDEYTIQGQNYSPLHRRDTNSISPSREKHRDDRSTSPLARSERSSTRGSSKTADDYHSRFGGKEEGSEDAVNMEDKETTVKQERKRSKQGNCASDLESHQSQSPPHSRQHSGSRSPSKERKSSKTWDRLNNRLKCPSSATLNSSSRDSVSNQETTGFVNKETYSEQRNSQKQKLEEKTFDFQDSVTISLPLAITEASYDSLNKPRTKSETEHLRKRVHSNDSVEEHSKSDLLGQAERKRRLLSVGSLPLSRETLFPKNLSREEIKTKMVNSNVSDSSSVKCKKTESNVECNIRTNLNDLSESVSEPLSMNHVEKQSSSDHANLKDLQQKHVHILHLLEQLQEKGSSSDTESSIDNGQLSKVQPNSEISIPGVVECTRICFKDSSSATSVNKSLNNNDKVNLSKELAGSGCTQTTESNELSETTKTLASQKPVDPRRSAEHHNVSSTSSLSALRRVRKQSVYQMESSLDHGQKKFPGLQIKSFACVEGEVGSSIDSSASPLLRLQSKLKEDEVSSSSDNTTTVRHSSSVLSDLTKTLSPRLQSISDNVAFVTNESKREIVPLCLPLPKFAASLRSPKTSPNPLTSPKTTVSSPKSGHSSSLALASKVLTPHILREPIPKPMQLGSPEPIKEIEERLKSENLSSSLIVSKASVNNVSGRMTVVMSTDGHHKIEKNMESASDSECSPISSPSCIEERIKALDEKFTAWSGSTTNKSLTTTTAASTEISTTPVIDYQKYNIKKRPKFDYMAPKPSEIMKTLLAKPTIFDQDLKRLEHINEKYEPKEIKLDLSPKVKPFFRTKAAAKEFSSPIQPLTNVTNAIGQGSLDMNKLTVSSSIVTTTTLSPPLTPPTTGSTTTITTTTVSQILVVNHITQSSSYQTIPFSPLTPGSAKIPVSSPLKNSSDNGLSQTKLNSVNQHVVSFQQRSSNPHSPSFIKKEPSTSPPTISSLPTVKGSLSLICSSQSHLVSLIPIATVGTKKEHFLPQSIKKESTEPKEASYKTHDNAIKDIPIKQENSQEDKFREHSVQKEIIKKEPLLFKEIHTFKKESLSSNPKDQLIHWKDSCGIIEGIKKEQLQDRFDMEINSVGQINDSIKKTPFSTNWESDSAKQSKVTSEIKTDNRDAQSHQSQLKDKMNEPESKRLKTHHTSSSKNTDRGEDKCSSPPHNGSGKTDKKDKSSKSSDKVKSLTSKPEFQVSPSEKEETKYKAETVKIKSEKRNKLKDNKDGLKHEGKLRTKSGDKGSERNHGKNSQSTSSKAKKEQTEKEKLKSERKSSVNCEKGQSGKSKIEMEGEEAPVYFSMYDKVKARSSHNQSLKDQATLESMRKKFNQLKKSRAKKGEKSKSGDIDSDKDSDVFSHFSSDPETKPKPCGKIKQSKKRKLVIESSSDEEITQNAFHFETSRDTKYAENSSELLSDSDDQVHKDLGSSKTLPISVTSKRKKKKDFFEVEASNSQIELSPPHPIHKDKRNKPKTKQTSTKSTRSQALKSELETTDDERTIKPKLKKKDYKKKRSKKNKLCEIKSDTDFSDKEFSPFMKKGKEGKNRYIELKLDSESSDKEVFFPDLTQKSETKDKGKIPGLDTDSDFSVTDMSHLSQAKEKTNKQFYDLKSDSDFSDSLTGLKVQKQKENIKEKPKSENIGDSDPPSLFVAEPKLDTKISIKEDSNLKKDSKLTEDDKDKKQRTSAKKKKKSRKSSKAKEKKTNTVKGICDKPKKVDDKAKENIDNSSKTDIIEKHENSLSEPAESPPRLRPSIFSDAEIRSDFSDYDFENQLVRNFSEQDSWRSNDLKNDFEKGIKNTSLSKNNVFSGKLNAEEKTIEEEDNGPPPLLENVDYEQRETNNLEKDGINEVNLNNAGETNKHLEEDTTFHLEIQTKVVTSEDFLKRKKNLKGKIVIDEKHNSKDEKRKKRNKKQTKEKKKRLKEDICKVKEITVTQLTTFPSSSQVEHFHRLDEDSKLSGDEKLDDEIVKEARKLEEELLADSHADSEETYCFESDGLPRQEEKHQERKFEEEAAKETQRLEQELFSTESWNLKVSKPFGEECLNSVGLSGDAVKDSKASDVESVKDDDIYSDLDMNPSCVRYPETPNVTLQSEEQADMKHEKTGVAEELDKQQKMEDDLAVSALLQAMNGDELPAPELQKDTEYLDSLLEPHPEHTFNYLFQDSGSSGHVRSSEPISGTQEDTSEEKDDNDSHLFTEHIPTYSQDLTASDAPTMNSTGKICDQKSPRSGIEEEDETKASQVQPVNKNNKECELQERVEDEFLLPESSLSEKHDFEQADEQVPQKSDESLFETLESSFQILHSDDMELKLSPQPPISIVHDAELDVEQPAKSEINEVIENSSQECIHPEPSQPSEVSSVTQNESKLPKKTGTISKIELKKPRHRKKKGQNNQLREDANEEMNQQPSIKCENKEEQEGINSNLDMNKSHGTFSTCSEVESEQLYNSEKKYINQQEVFNDFTKGKETTVSGEAESHIPEIQSQEIITPEVLNNEWKNNDSDEGHTIVNIVRKDCTSQPENLGNADTLPTVEASKFSFSEQSKTDEHYIPSTSEFSEDAELGICQLDSIEREHKDQIAEQHTEQTLVDEGHEGMTEGEDTEPSQGNVLPSTVDPKPKKIVERQRRGRKPKTRKYAESSLFLPNYETKDIQHVQPAILTRSGGRRRRPSTADKNRRTLRSDTTGSLMSTEVPTHTFADTEDSLDDQISKLISKSVVKVAANKNDDLVLNSEVRSNNDECIIRTDVNFPQDHNNDSAIPEICQEGIEKLSEINSMEEMGENIKQEEPKKRRGRKKKGSTDHQLPTSSILEKPDIKCGETENRSKEPRLLLSLSALEKSPDQKPQKESGNAYDVFEFRDSEDEEITFEKDIQNSFKERMLETNRTVPHSHDYKQHESEKEKKAEDIKHKAPHHEEKDMSCKEYVTELSQHGKIAITIRLHQKDGHDGSSAGTAEVVKTSQAICSEEVKLPSYSTEKPKEELSSSLTSDAFLTGPCKSTRKAIQLQSQITKTSVDDVIEEVVKGHFKNAESPEADTDTLGGSQRITRRTRARCRSEEVFAKAEEMEHDFETSNIKHEPMFIIPDNIVKDHPSESLKVPISHAIITSIADSSSSCSEPDSSRPETRMLLRSYRITRSTSRLESSSERSVSPRSSSDQLPEPLISQVENKSVSTSIVTSSVVSNDNGHSLTPLPVLKVELPQLSSTLATQIVTSTLKDSKTTEKKTESSLSTLEKDDDTDSRSSPTVLIDPVTGFLTPVNKKGEPTGVIRETPEISEGTIVTSLIEHRLNGNKSNVVTSNAFSNTTGTKIEVVSSTEQIDLTRYTSGCVVTYTQNLKPSVVEYKNKKEDKFSSAQLIASNIQETVTENSESLNNSVNSMPQSLELESDDTVSTKHSTFISTAMTSVMPVSVQTITAVTGPVTSTLSVSSKHTGILSPNTSEKDLPVGQPLVPIAQPMPGLPSTAASPYTPTLSVSASHSHRSLKPSITSIYGPQTPLPSHQSVVKTVAPTAHQTAETVVATPVTPVVHPRISVKSEIKGLGQPPVLLAVSKESATIAGTGKSGHPYPPKHSPTYFHQPGFPMGPHETAVHPGPSVLVSTSSGGVIAELLQNPQLLQQRKEYLAAQHSVSASVTQMSERLISHVSRTSGPGGGPIHADIAVRLGNPTPPQTPTPPVTSSTHSLQAQELHSAHLAQGLHLRHPNQAPLIMAPPPPLGIHPSDLPAYVHMYAASHPHYAALHPEIRVQQEAQARAAAAMGITQRFGYPPIPAAAGFRQPIDTLMAHTALSETKPEGKSSQRTEDKSLPQKTTKVKLELKTPSCDNRPRDDHEHHQPHSSAECTSQHVMTPGHLVVAGIQPAGHYSPVVRQLSPHISIPQQERATDSPAVASPYASGQVRHPPPPHLSGSRMEEHKPTDSTSRLIQLPKSETEKEMKPPAAHQNPPTTIPYHTLELRGAPGRPVPAIGAPAPGHLEGRPVHDRAYTPGALSLKRDVPTYTREQHFVPGELHPTSDSHKKMQTHLRPYVHQGPPTSPGPLSLSTTSSVSSGISVLSPRGRVQSPRPQSASSISGESICSRRGSVHLMPQTGSEAPVSVPPPAHAMSQHTGIPRAQPQTPPHDSQVPPQGDSLLLQRYPVMWQGLLALKNDQAAVQMHFVSGNPLIARASLPPMTEGGTPPVRIAQRMRLEQNQLEGVARKMQMLEEHCILLALPCGRDHMDVLQQSNNLRNGFINYLQLKQAAGIVNAAAPGSQQPAYVIHIFPSCDFSNENMARIAPDLLHSVSDIAHLLIIIATV</sequence>
<feature type="compositionally biased region" description="Polar residues" evidence="7">
    <location>
        <begin position="2974"/>
        <end position="2991"/>
    </location>
</feature>
<feature type="compositionally biased region" description="Basic and acidic residues" evidence="7">
    <location>
        <begin position="2869"/>
        <end position="2885"/>
    </location>
</feature>
<feature type="compositionally biased region" description="Low complexity" evidence="7">
    <location>
        <begin position="229"/>
        <end position="239"/>
    </location>
</feature>
<feature type="compositionally biased region" description="Basic and acidic residues" evidence="7">
    <location>
        <begin position="157"/>
        <end position="171"/>
    </location>
</feature>
<feature type="compositionally biased region" description="Basic residues" evidence="7">
    <location>
        <begin position="2143"/>
        <end position="2154"/>
    </location>
</feature>
<feature type="compositionally biased region" description="Basic residues" evidence="7">
    <location>
        <begin position="2678"/>
        <end position="2692"/>
    </location>
</feature>
<dbReference type="PROSITE" id="PS50917">
    <property type="entry name" value="SPOC"/>
    <property type="match status" value="1"/>
</dbReference>
<evidence type="ECO:0000256" key="6">
    <source>
        <dbReference type="PROSITE-ProRule" id="PRU00176"/>
    </source>
</evidence>
<feature type="compositionally biased region" description="Basic and acidic residues" evidence="7">
    <location>
        <begin position="851"/>
        <end position="860"/>
    </location>
</feature>
<feature type="region of interest" description="Disordered" evidence="7">
    <location>
        <begin position="2334"/>
        <end position="2525"/>
    </location>
</feature>
<accession>A0ABM1BDH9</accession>
<feature type="compositionally biased region" description="Pro residues" evidence="7">
    <location>
        <begin position="4428"/>
        <end position="4437"/>
    </location>
</feature>
<feature type="region of interest" description="Disordered" evidence="7">
    <location>
        <begin position="3361"/>
        <end position="3404"/>
    </location>
</feature>
<dbReference type="GeneID" id="106464201"/>
<evidence type="ECO:0000256" key="7">
    <source>
        <dbReference type="SAM" id="MobiDB-lite"/>
    </source>
</evidence>
<feature type="region of interest" description="Disordered" evidence="7">
    <location>
        <begin position="3545"/>
        <end position="3594"/>
    </location>
</feature>
<dbReference type="SMART" id="SM00360">
    <property type="entry name" value="RRM"/>
    <property type="match status" value="4"/>
</dbReference>
<feature type="compositionally biased region" description="Polar residues" evidence="7">
    <location>
        <begin position="2359"/>
        <end position="2369"/>
    </location>
</feature>
<dbReference type="Proteomes" id="UP000694941">
    <property type="component" value="Unplaced"/>
</dbReference>
<feature type="compositionally biased region" description="Basic and acidic residues" evidence="7">
    <location>
        <begin position="1210"/>
        <end position="1220"/>
    </location>
</feature>
<dbReference type="SUPFAM" id="SSF54928">
    <property type="entry name" value="RNA-binding domain, RBD"/>
    <property type="match status" value="2"/>
</dbReference>
<feature type="region of interest" description="Disordered" evidence="7">
    <location>
        <begin position="3426"/>
        <end position="3448"/>
    </location>
</feature>
<dbReference type="PANTHER" id="PTHR23189">
    <property type="entry name" value="RNA RECOGNITION MOTIF-CONTAINING"/>
    <property type="match status" value="1"/>
</dbReference>
<dbReference type="InterPro" id="IPR012677">
    <property type="entry name" value="Nucleotide-bd_a/b_plait_sf"/>
</dbReference>
<feature type="compositionally biased region" description="Polar residues" evidence="7">
    <location>
        <begin position="240"/>
        <end position="249"/>
    </location>
</feature>
<feature type="region of interest" description="Disordered" evidence="7">
    <location>
        <begin position="4407"/>
        <end position="4441"/>
    </location>
</feature>
<comment type="subcellular location">
    <subcellularLocation>
        <location evidence="1">Nucleus</location>
    </subcellularLocation>
</comment>
<comment type="similarity">
    <text evidence="2">Belongs to the RRM Spen family.</text>
</comment>
<feature type="compositionally biased region" description="Basic and acidic residues" evidence="7">
    <location>
        <begin position="3020"/>
        <end position="3029"/>
    </location>
</feature>
<feature type="compositionally biased region" description="Basic residues" evidence="7">
    <location>
        <begin position="2100"/>
        <end position="2110"/>
    </location>
</feature>
<dbReference type="CDD" id="cd12349">
    <property type="entry name" value="RRM2_SHARP"/>
    <property type="match status" value="1"/>
</dbReference>
<feature type="compositionally biased region" description="Basic residues" evidence="7">
    <location>
        <begin position="2274"/>
        <end position="2290"/>
    </location>
</feature>
<evidence type="ECO:0000313" key="10">
    <source>
        <dbReference type="Proteomes" id="UP000694941"/>
    </source>
</evidence>
<feature type="compositionally biased region" description="Low complexity" evidence="7">
    <location>
        <begin position="4826"/>
        <end position="4839"/>
    </location>
</feature>
<feature type="region of interest" description="Disordered" evidence="7">
    <location>
        <begin position="1182"/>
        <end position="1229"/>
    </location>
</feature>
<dbReference type="InterPro" id="IPR010912">
    <property type="entry name" value="SPOC_met"/>
</dbReference>
<feature type="compositionally biased region" description="Low complexity" evidence="7">
    <location>
        <begin position="4796"/>
        <end position="4815"/>
    </location>
</feature>
<dbReference type="InterPro" id="IPR000504">
    <property type="entry name" value="RRM_dom"/>
</dbReference>
<feature type="compositionally biased region" description="Basic and acidic residues" evidence="7">
    <location>
        <begin position="894"/>
        <end position="908"/>
    </location>
</feature>
<protein>
    <submittedName>
        <fullName evidence="11">Protein split ends-like isoform X1</fullName>
    </submittedName>
</protein>
<feature type="region of interest" description="Disordered" evidence="7">
    <location>
        <begin position="2904"/>
        <end position="2923"/>
    </location>
</feature>
<feature type="region of interest" description="Disordered" evidence="7">
    <location>
        <begin position="4550"/>
        <end position="4604"/>
    </location>
</feature>
<evidence type="ECO:0000256" key="3">
    <source>
        <dbReference type="ARBA" id="ARBA00022553"/>
    </source>
</evidence>
<feature type="compositionally biased region" description="Basic and acidic residues" evidence="7">
    <location>
        <begin position="2032"/>
        <end position="2048"/>
    </location>
</feature>
<dbReference type="CDD" id="cd21543">
    <property type="entry name" value="SPOC_SHARP"/>
    <property type="match status" value="1"/>
</dbReference>
<feature type="compositionally biased region" description="Basic and acidic residues" evidence="7">
    <location>
        <begin position="793"/>
        <end position="823"/>
    </location>
</feature>